<evidence type="ECO:0000313" key="2">
    <source>
        <dbReference type="EMBL" id="CUP75830.1"/>
    </source>
</evidence>
<feature type="region of interest" description="Disordered" evidence="1">
    <location>
        <begin position="138"/>
        <end position="157"/>
    </location>
</feature>
<protein>
    <submittedName>
        <fullName evidence="2">Uncharacterized protein</fullName>
    </submittedName>
</protein>
<gene>
    <name evidence="2" type="ORF">ERS852461_03312</name>
</gene>
<accession>A0A174QY79</accession>
<evidence type="ECO:0000313" key="3">
    <source>
        <dbReference type="Proteomes" id="UP000095606"/>
    </source>
</evidence>
<dbReference type="AlphaFoldDB" id="A0A174QY79"/>
<name>A0A174QY79_9BACE</name>
<feature type="compositionally biased region" description="Polar residues" evidence="1">
    <location>
        <begin position="143"/>
        <end position="157"/>
    </location>
</feature>
<proteinExistence type="predicted"/>
<sequence>MVTLTEPYAVPTVHIGVTEHARGEVILKTGYPVYHPETVMEGVVMENTAFPSHNPQRVLRVGVEPVQIDLRGHLQIAVKNSVMPDPLAVITVHPLLGEEPHVSPPVFLDTVNPPVTQSVLYSQVFIYLGSAHGGNSQHEECGQYSSHIPNTCHSDVN</sequence>
<organism evidence="2 3">
    <name type="scientific">Bacteroides faecis</name>
    <dbReference type="NCBI Taxonomy" id="674529"/>
    <lineage>
        <taxon>Bacteria</taxon>
        <taxon>Pseudomonadati</taxon>
        <taxon>Bacteroidota</taxon>
        <taxon>Bacteroidia</taxon>
        <taxon>Bacteroidales</taxon>
        <taxon>Bacteroidaceae</taxon>
        <taxon>Bacteroides</taxon>
    </lineage>
</organism>
<dbReference type="EMBL" id="CZAE01000017">
    <property type="protein sequence ID" value="CUP75830.1"/>
    <property type="molecule type" value="Genomic_DNA"/>
</dbReference>
<evidence type="ECO:0000256" key="1">
    <source>
        <dbReference type="SAM" id="MobiDB-lite"/>
    </source>
</evidence>
<dbReference type="Proteomes" id="UP000095606">
    <property type="component" value="Unassembled WGS sequence"/>
</dbReference>
<reference evidence="2 3" key="1">
    <citation type="submission" date="2015-09" db="EMBL/GenBank/DDBJ databases">
        <authorList>
            <consortium name="Pathogen Informatics"/>
        </authorList>
    </citation>
    <scope>NUCLEOTIDE SEQUENCE [LARGE SCALE GENOMIC DNA]</scope>
    <source>
        <strain evidence="2 3">2789STDY5834846</strain>
    </source>
</reference>